<keyword evidence="3" id="KW-1185">Reference proteome</keyword>
<accession>G2KT65</accession>
<reference evidence="2 3" key="1">
    <citation type="journal article" date="2011" name="BMC Genomics">
        <title>Genomic insights into an obligate epibiotic bacterial predator: Micavibrio aeruginosavorus ARL-13.</title>
        <authorList>
            <person name="Wang Z."/>
            <person name="Kadouri D."/>
            <person name="Wu M."/>
        </authorList>
    </citation>
    <scope>NUCLEOTIDE SEQUENCE [LARGE SCALE GENOMIC DNA]</scope>
    <source>
        <strain evidence="2 3">ARL-13</strain>
    </source>
</reference>
<proteinExistence type="predicted"/>
<evidence type="ECO:0000256" key="1">
    <source>
        <dbReference type="SAM" id="MobiDB-lite"/>
    </source>
</evidence>
<protein>
    <submittedName>
        <fullName evidence="2">Uncharacterized protein</fullName>
    </submittedName>
</protein>
<dbReference type="Proteomes" id="UP000009286">
    <property type="component" value="Chromosome"/>
</dbReference>
<evidence type="ECO:0000313" key="2">
    <source>
        <dbReference type="EMBL" id="AEP10609.1"/>
    </source>
</evidence>
<dbReference type="KEGG" id="mai:MICA_2306"/>
<dbReference type="AlphaFoldDB" id="G2KT65"/>
<dbReference type="HOGENOM" id="CLU_3154816_0_0_5"/>
<dbReference type="STRING" id="856793.MICA_2306"/>
<name>G2KT65_MICAA</name>
<feature type="region of interest" description="Disordered" evidence="1">
    <location>
        <begin position="1"/>
        <end position="39"/>
    </location>
</feature>
<dbReference type="EMBL" id="CP002382">
    <property type="protein sequence ID" value="AEP10609.1"/>
    <property type="molecule type" value="Genomic_DNA"/>
</dbReference>
<organism evidence="2 3">
    <name type="scientific">Micavibrio aeruginosavorus (strain ARL-13)</name>
    <dbReference type="NCBI Taxonomy" id="856793"/>
    <lineage>
        <taxon>Bacteria</taxon>
        <taxon>Pseudomonadati</taxon>
        <taxon>Bdellovibrionota</taxon>
        <taxon>Bdellovibrionia</taxon>
        <taxon>Bdellovibrionales</taxon>
        <taxon>Pseudobdellovibrionaceae</taxon>
        <taxon>Micavibrio</taxon>
    </lineage>
</organism>
<gene>
    <name evidence="2" type="ordered locus">MICA_2306</name>
</gene>
<evidence type="ECO:0000313" key="3">
    <source>
        <dbReference type="Proteomes" id="UP000009286"/>
    </source>
</evidence>
<sequence length="48" mass="5257">MEKSDSHPHSAYTPAIPPKNSRAPPPKATSPHGAGMRKLNVMEMLFRS</sequence>